<protein>
    <submittedName>
        <fullName evidence="2">Uncharacterized protein</fullName>
    </submittedName>
</protein>
<feature type="transmembrane region" description="Helical" evidence="1">
    <location>
        <begin position="264"/>
        <end position="284"/>
    </location>
</feature>
<proteinExistence type="predicted"/>
<keyword evidence="1" id="KW-1133">Transmembrane helix</keyword>
<keyword evidence="1" id="KW-0812">Transmembrane</keyword>
<dbReference type="GeneID" id="77676771"/>
<organism evidence="2 3">
    <name type="scientific">Nematocida ausubeli (strain ATCC PRA-371 / ERTm2)</name>
    <name type="common">Nematode killer fungus</name>
    <dbReference type="NCBI Taxonomy" id="1913371"/>
    <lineage>
        <taxon>Eukaryota</taxon>
        <taxon>Fungi</taxon>
        <taxon>Fungi incertae sedis</taxon>
        <taxon>Microsporidia</taxon>
        <taxon>Nematocida</taxon>
    </lineage>
</organism>
<accession>A0A086J0Z4</accession>
<feature type="transmembrane region" description="Helical" evidence="1">
    <location>
        <begin position="198"/>
        <end position="221"/>
    </location>
</feature>
<reference evidence="2 3" key="1">
    <citation type="journal article" date="2014" name="Genome Announc.">
        <title>Genome Sequence of the Microsporidian Species Nematocida sp1 Strain ERTm6 (ATCC PRA-372).</title>
        <authorList>
            <person name="Bakowski M.A."/>
            <person name="Priest M."/>
            <person name="Young S."/>
            <person name="Cuomo C.A."/>
            <person name="Troemel E.R."/>
        </authorList>
    </citation>
    <scope>NUCLEOTIDE SEQUENCE [LARGE SCALE GENOMIC DNA]</scope>
    <source>
        <strain evidence="2 3">ERTm6</strain>
    </source>
</reference>
<feature type="transmembrane region" description="Helical" evidence="1">
    <location>
        <begin position="305"/>
        <end position="327"/>
    </location>
</feature>
<feature type="transmembrane region" description="Helical" evidence="1">
    <location>
        <begin position="233"/>
        <end position="252"/>
    </location>
</feature>
<feature type="transmembrane region" description="Helical" evidence="1">
    <location>
        <begin position="43"/>
        <end position="63"/>
    </location>
</feature>
<dbReference type="EMBL" id="AKIJ01000004">
    <property type="protein sequence ID" value="KFG25812.1"/>
    <property type="molecule type" value="Genomic_DNA"/>
</dbReference>
<keyword evidence="3" id="KW-1185">Reference proteome</keyword>
<feature type="transmembrane region" description="Helical" evidence="1">
    <location>
        <begin position="173"/>
        <end position="192"/>
    </location>
</feature>
<dbReference type="HOGENOM" id="CLU_831817_0_0_1"/>
<keyword evidence="1" id="KW-0472">Membrane</keyword>
<gene>
    <name evidence="2" type="ORF">NESG_01798</name>
</gene>
<evidence type="ECO:0000313" key="3">
    <source>
        <dbReference type="Proteomes" id="UP000054524"/>
    </source>
</evidence>
<dbReference type="RefSeq" id="XP_052904367.1">
    <property type="nucleotide sequence ID" value="XM_053049417.1"/>
</dbReference>
<evidence type="ECO:0000256" key="1">
    <source>
        <dbReference type="SAM" id="Phobius"/>
    </source>
</evidence>
<dbReference type="Proteomes" id="UP000054524">
    <property type="component" value="Unassembled WGS sequence"/>
</dbReference>
<feature type="transmembrane region" description="Helical" evidence="1">
    <location>
        <begin position="114"/>
        <end position="130"/>
    </location>
</feature>
<feature type="transmembrane region" description="Helical" evidence="1">
    <location>
        <begin position="142"/>
        <end position="161"/>
    </location>
</feature>
<comment type="caution">
    <text evidence="2">The sequence shown here is derived from an EMBL/GenBank/DDBJ whole genome shotgun (WGS) entry which is preliminary data.</text>
</comment>
<feature type="transmembrane region" description="Helical" evidence="1">
    <location>
        <begin position="83"/>
        <end position="102"/>
    </location>
</feature>
<evidence type="ECO:0000313" key="2">
    <source>
        <dbReference type="EMBL" id="KFG25812.1"/>
    </source>
</evidence>
<dbReference type="AlphaFoldDB" id="A0A086J0Z4"/>
<sequence>MDRTYYTVYSRPRIPEQPEFIPRHVQHDISYAPVFSHLKSSKFIIQFIMKCVILFFITFLIKVPIHLSSSYAYLSFVPEISKYLVILSFFGLFSAGTFLKHFKSISSPNNSIREYILAINLILLMISPNTKTITPSTATYDAFWIFFLSFMWAFKLTFYCSDITNYLIRRTQLMALCSVSFVQILLLFSTLRKEGMDPAIFLNISLLFSGYTISSIIIEYFRFSTTERLIVNDIVKILSIFCIFMYLLYAQICYQNTFILYAERWFVCTPLVFFNILLLLHVFIKSCYGDIIYYKCVSYAKNINILYIILLIYVIYVYSRAITAGFANDRLIKA</sequence>
<name>A0A086J0Z4_NEMA1</name>